<gene>
    <name evidence="4" type="ORF">LAFE_0D12728G</name>
</gene>
<dbReference type="STRING" id="4955.A0A1G4MC75"/>
<evidence type="ECO:0000256" key="2">
    <source>
        <dbReference type="ARBA" id="ARBA00022737"/>
    </source>
</evidence>
<dbReference type="PROSITE" id="PS51450">
    <property type="entry name" value="LRR"/>
    <property type="match status" value="1"/>
</dbReference>
<dbReference type="Proteomes" id="UP000190831">
    <property type="component" value="Chromosome D"/>
</dbReference>
<feature type="region of interest" description="Disordered" evidence="3">
    <location>
        <begin position="248"/>
        <end position="273"/>
    </location>
</feature>
<evidence type="ECO:0000256" key="3">
    <source>
        <dbReference type="SAM" id="MobiDB-lite"/>
    </source>
</evidence>
<dbReference type="GO" id="GO:1902412">
    <property type="term" value="P:regulation of mitotic cytokinesis"/>
    <property type="evidence" value="ECO:0007669"/>
    <property type="project" value="TreeGrafter"/>
</dbReference>
<reference evidence="4 5" key="1">
    <citation type="submission" date="2016-03" db="EMBL/GenBank/DDBJ databases">
        <authorList>
            <person name="Devillers H."/>
        </authorList>
    </citation>
    <scope>NUCLEOTIDE SEQUENCE [LARGE SCALE GENOMIC DNA]</scope>
    <source>
        <strain evidence="4">CBS 6772</strain>
    </source>
</reference>
<dbReference type="InterPro" id="IPR001611">
    <property type="entry name" value="Leu-rich_rpt"/>
</dbReference>
<dbReference type="PANTHER" id="PTHR47566:SF1">
    <property type="entry name" value="PROTEIN NUD1"/>
    <property type="match status" value="1"/>
</dbReference>
<dbReference type="GO" id="GO:0035591">
    <property type="term" value="F:signaling adaptor activity"/>
    <property type="evidence" value="ECO:0007669"/>
    <property type="project" value="TreeGrafter"/>
</dbReference>
<dbReference type="SMART" id="SM00369">
    <property type="entry name" value="LRR_TYP"/>
    <property type="match status" value="4"/>
</dbReference>
<dbReference type="SUPFAM" id="SSF52058">
    <property type="entry name" value="L domain-like"/>
    <property type="match status" value="1"/>
</dbReference>
<feature type="compositionally biased region" description="Polar residues" evidence="3">
    <location>
        <begin position="185"/>
        <end position="210"/>
    </location>
</feature>
<dbReference type="PRINTS" id="PR00019">
    <property type="entry name" value="LEURICHRPT"/>
</dbReference>
<dbReference type="InterPro" id="IPR052574">
    <property type="entry name" value="CDIRP"/>
</dbReference>
<feature type="compositionally biased region" description="Low complexity" evidence="3">
    <location>
        <begin position="211"/>
        <end position="224"/>
    </location>
</feature>
<sequence length="727" mass="80213">MSGEASPSRQLSESLGQFHISSPSKFKAYAKNNEFKDAEFDSQLKPTDTKKSYIEKLGNWSVNYATVQHRETDDENRSPPQWKQYMELQSAQKAPQETQSHADLIVTSSLSDISLIPTNTFKNRGQRPHLEESDDPAREALGVFDNVLRHQRSTYLNGTEPSAADAVNRHGENSNKEFNDDEYETTSNSSYDSINDTMSSPSLRQAQKTNPIPSSSSEAQPSEPRQGLKLITPEDAGMVFNYKEGVWDQPSTNVDASTSGAQTSTLENDDNSSSKIVSFKLPRVRAQEASGVAEASLDASVDDTPLSTPKVDSKFLMRPRAMKASTKAAAQTGADTTINLMDNVTNVSELDTSYRLTKGAVMSALVDAIPRKESWDHVISVDLSDRTLESLVGMDRLVPALQVLDVSHNRLNSLQGAPQRLLALRCAHNKLAAYCNLDELPHLETVDLSHNALSTNLSLLSGCLHLRRADMSHNAITSLRGLGRAALDTLRVARNRVIGALDFADLVSDDSSSWMQLRELDLSGNKITSLKNLHLLRELRVLRLDGNPLETLQGNSSSSLRTLTLRNCTALRELGDFPRLRVLRMHGGSFAAHALPELLEELELTGYRSQDAADTGPGSNRTLTNPSPETTLLPGLLPPFLRKLELVAGAHRELPERLQIRCPGLHTLVVRDNQLTSAHALLERLPINLRVLDLRGNPLVQFANDAERDRFLRMVSLALPTLSRMLV</sequence>
<evidence type="ECO:0000256" key="1">
    <source>
        <dbReference type="ARBA" id="ARBA00022614"/>
    </source>
</evidence>
<protein>
    <submittedName>
        <fullName evidence="4">LAFE_0D12728g1_1</fullName>
    </submittedName>
</protein>
<accession>A0A1G4MC75</accession>
<name>A0A1G4MC75_LACFM</name>
<dbReference type="Pfam" id="PF13516">
    <property type="entry name" value="LRR_6"/>
    <property type="match status" value="2"/>
</dbReference>
<dbReference type="GO" id="GO:0061499">
    <property type="term" value="C:outer plaque of mitotic spindle pole body"/>
    <property type="evidence" value="ECO:0007669"/>
    <property type="project" value="TreeGrafter"/>
</dbReference>
<dbReference type="InterPro" id="IPR032675">
    <property type="entry name" value="LRR_dom_sf"/>
</dbReference>
<feature type="compositionally biased region" description="Polar residues" evidence="3">
    <location>
        <begin position="249"/>
        <end position="273"/>
    </location>
</feature>
<dbReference type="InterPro" id="IPR003591">
    <property type="entry name" value="Leu-rich_rpt_typical-subtyp"/>
</dbReference>
<keyword evidence="5" id="KW-1185">Reference proteome</keyword>
<dbReference type="AlphaFoldDB" id="A0A1G4MC75"/>
<feature type="region of interest" description="Disordered" evidence="3">
    <location>
        <begin position="610"/>
        <end position="629"/>
    </location>
</feature>
<dbReference type="OrthoDB" id="7451790at2759"/>
<proteinExistence type="predicted"/>
<keyword evidence="1" id="KW-0433">Leucine-rich repeat</keyword>
<dbReference type="EMBL" id="LT598492">
    <property type="protein sequence ID" value="SCW01445.1"/>
    <property type="molecule type" value="Genomic_DNA"/>
</dbReference>
<dbReference type="OMA" id="TNTFKRH"/>
<organism evidence="4 5">
    <name type="scientific">Lachancea fermentati</name>
    <name type="common">Zygosaccharomyces fermentati</name>
    <dbReference type="NCBI Taxonomy" id="4955"/>
    <lineage>
        <taxon>Eukaryota</taxon>
        <taxon>Fungi</taxon>
        <taxon>Dikarya</taxon>
        <taxon>Ascomycota</taxon>
        <taxon>Saccharomycotina</taxon>
        <taxon>Saccharomycetes</taxon>
        <taxon>Saccharomycetales</taxon>
        <taxon>Saccharomycetaceae</taxon>
        <taxon>Lachancea</taxon>
    </lineage>
</organism>
<evidence type="ECO:0000313" key="5">
    <source>
        <dbReference type="Proteomes" id="UP000190831"/>
    </source>
</evidence>
<keyword evidence="2" id="KW-0677">Repeat</keyword>
<feature type="compositionally biased region" description="Basic and acidic residues" evidence="3">
    <location>
        <begin position="167"/>
        <end position="178"/>
    </location>
</feature>
<evidence type="ECO:0000313" key="4">
    <source>
        <dbReference type="EMBL" id="SCW01445.1"/>
    </source>
</evidence>
<dbReference type="Gene3D" id="3.80.10.10">
    <property type="entry name" value="Ribonuclease Inhibitor"/>
    <property type="match status" value="2"/>
</dbReference>
<dbReference type="PANTHER" id="PTHR47566">
    <property type="match status" value="1"/>
</dbReference>
<dbReference type="GO" id="GO:0031028">
    <property type="term" value="P:septation initiation signaling"/>
    <property type="evidence" value="ECO:0007669"/>
    <property type="project" value="TreeGrafter"/>
</dbReference>
<feature type="region of interest" description="Disordered" evidence="3">
    <location>
        <begin position="155"/>
        <end position="233"/>
    </location>
</feature>